<feature type="transmembrane region" description="Helical" evidence="2">
    <location>
        <begin position="12"/>
        <end position="33"/>
    </location>
</feature>
<dbReference type="AlphaFoldDB" id="A0A2P2NQY9"/>
<accession>A0A2P2NQY9</accession>
<organism evidence="3">
    <name type="scientific">Rhizophora mucronata</name>
    <name type="common">Asiatic mangrove</name>
    <dbReference type="NCBI Taxonomy" id="61149"/>
    <lineage>
        <taxon>Eukaryota</taxon>
        <taxon>Viridiplantae</taxon>
        <taxon>Streptophyta</taxon>
        <taxon>Embryophyta</taxon>
        <taxon>Tracheophyta</taxon>
        <taxon>Spermatophyta</taxon>
        <taxon>Magnoliopsida</taxon>
        <taxon>eudicotyledons</taxon>
        <taxon>Gunneridae</taxon>
        <taxon>Pentapetalae</taxon>
        <taxon>rosids</taxon>
        <taxon>fabids</taxon>
        <taxon>Malpighiales</taxon>
        <taxon>Rhizophoraceae</taxon>
        <taxon>Rhizophora</taxon>
    </lineage>
</organism>
<keyword evidence="2" id="KW-1133">Transmembrane helix</keyword>
<evidence type="ECO:0000256" key="2">
    <source>
        <dbReference type="SAM" id="Phobius"/>
    </source>
</evidence>
<keyword evidence="2" id="KW-0812">Transmembrane</keyword>
<protein>
    <submittedName>
        <fullName evidence="3">Uncharacterized protein</fullName>
    </submittedName>
</protein>
<keyword evidence="2" id="KW-0472">Membrane</keyword>
<feature type="region of interest" description="Disordered" evidence="1">
    <location>
        <begin position="37"/>
        <end position="84"/>
    </location>
</feature>
<proteinExistence type="predicted"/>
<dbReference type="EMBL" id="GGEC01064381">
    <property type="protein sequence ID" value="MBX44865.1"/>
    <property type="molecule type" value="Transcribed_RNA"/>
</dbReference>
<evidence type="ECO:0000313" key="3">
    <source>
        <dbReference type="EMBL" id="MBX44865.1"/>
    </source>
</evidence>
<name>A0A2P2NQY9_RHIMU</name>
<feature type="compositionally biased region" description="Basic and acidic residues" evidence="1">
    <location>
        <begin position="74"/>
        <end position="84"/>
    </location>
</feature>
<reference evidence="3" key="1">
    <citation type="submission" date="2018-02" db="EMBL/GenBank/DDBJ databases">
        <title>Rhizophora mucronata_Transcriptome.</title>
        <authorList>
            <person name="Meera S.P."/>
            <person name="Sreeshan A."/>
            <person name="Augustine A."/>
        </authorList>
    </citation>
    <scope>NUCLEOTIDE SEQUENCE</scope>
    <source>
        <tissue evidence="3">Leaf</tissue>
    </source>
</reference>
<evidence type="ECO:0000256" key="1">
    <source>
        <dbReference type="SAM" id="MobiDB-lite"/>
    </source>
</evidence>
<sequence>MTVNLSFFHSRFRSHGLIVMNLLSFVYLSFFHLHLRPNEPKKPNYAQPIKLRSLKPPNRQENTTLKPIEPQPQKVKEARYTANT</sequence>